<name>A0A3B7QXK2_9BACT</name>
<keyword evidence="1" id="KW-1133">Transmembrane helix</keyword>
<evidence type="ECO:0000313" key="2">
    <source>
        <dbReference type="EMBL" id="AYA36072.1"/>
    </source>
</evidence>
<dbReference type="AlphaFoldDB" id="A0A3B7QXK2"/>
<evidence type="ECO:0000313" key="3">
    <source>
        <dbReference type="Proteomes" id="UP000262802"/>
    </source>
</evidence>
<keyword evidence="1" id="KW-0472">Membrane</keyword>
<dbReference type="Proteomes" id="UP000262802">
    <property type="component" value="Chromosome"/>
</dbReference>
<evidence type="ECO:0000256" key="1">
    <source>
        <dbReference type="SAM" id="Phobius"/>
    </source>
</evidence>
<gene>
    <name evidence="2" type="ORF">D3Y59_02760</name>
</gene>
<dbReference type="KEGG" id="hyh:D3Y59_02760"/>
<feature type="transmembrane region" description="Helical" evidence="1">
    <location>
        <begin position="16"/>
        <end position="37"/>
    </location>
</feature>
<protein>
    <submittedName>
        <fullName evidence="2">DUF1449 family protein</fullName>
    </submittedName>
</protein>
<proteinExistence type="predicted"/>
<accession>A0A3B7QXK2</accession>
<sequence>MLMTELLRAAVSPPNLLSTGLLVFVLLYWLTVIIGLLDFKTLDLSTHPADAHLGNSDLHHGHHHAQVGVDWLNNALAFFNLGRVPLMVFVGFVSLPLWVGSILLNHYTHNSSFALGLLFLVPLLLASLFVAKVLTTPFVRLFATLEQDAAAGAKPLGKVCTVLLPTSADQLGQATLRAEGAALVLNVRAASNAELRKGDTALVIDYDAQRRCYLIEPFDAAG</sequence>
<dbReference type="OrthoDB" id="2112507at2"/>
<keyword evidence="1" id="KW-0812">Transmembrane</keyword>
<feature type="transmembrane region" description="Helical" evidence="1">
    <location>
        <begin position="86"/>
        <end position="107"/>
    </location>
</feature>
<reference evidence="2 3" key="1">
    <citation type="submission" date="2018-09" db="EMBL/GenBank/DDBJ databases">
        <title>Hymenobacter medium sp. nov., isolated from R2A medium.</title>
        <authorList>
            <person name="Yingchao G."/>
        </authorList>
    </citation>
    <scope>NUCLEOTIDE SEQUENCE [LARGE SCALE GENOMIC DNA]</scope>
    <source>
        <strain evidence="3">sh-6</strain>
    </source>
</reference>
<organism evidence="2 3">
    <name type="scientific">Hymenobacter oligotrophus</name>
    <dbReference type="NCBI Taxonomy" id="2319843"/>
    <lineage>
        <taxon>Bacteria</taxon>
        <taxon>Pseudomonadati</taxon>
        <taxon>Bacteroidota</taxon>
        <taxon>Cytophagia</taxon>
        <taxon>Cytophagales</taxon>
        <taxon>Hymenobacteraceae</taxon>
        <taxon>Hymenobacter</taxon>
    </lineage>
</organism>
<keyword evidence="3" id="KW-1185">Reference proteome</keyword>
<dbReference type="EMBL" id="CP032317">
    <property type="protein sequence ID" value="AYA36072.1"/>
    <property type="molecule type" value="Genomic_DNA"/>
</dbReference>
<feature type="transmembrane region" description="Helical" evidence="1">
    <location>
        <begin position="113"/>
        <end position="131"/>
    </location>
</feature>